<dbReference type="InterPro" id="IPR041916">
    <property type="entry name" value="Anti_sigma_zinc_sf"/>
</dbReference>
<name>A0AAN1Y042_UNVUL</name>
<dbReference type="Gene3D" id="1.10.10.1320">
    <property type="entry name" value="Anti-sigma factor, zinc-finger domain"/>
    <property type="match status" value="1"/>
</dbReference>
<gene>
    <name evidence="2" type="ORF">WPS_33970</name>
</gene>
<evidence type="ECO:0000313" key="2">
    <source>
        <dbReference type="EMBL" id="BDE08121.1"/>
    </source>
</evidence>
<dbReference type="InterPro" id="IPR027383">
    <property type="entry name" value="Znf_put"/>
</dbReference>
<sequence>MVNDRHLGDDAELYALGMTEPEQRGAIEAHLASCDACRARVADAEAAAASLAAALRPLPRHAELVEAQPQATGAPRRLRLGFGLASAAALVFAATSVIEGIGERGASAQLARTDVALTALASSHFAHVTLASAPAVSAKALYARDGAWCFIVAGGVPAGARVVVRRGGRTGELGALSGAAPATLFTRRPGRVDDVAIVDAHGTVLAHGAPSY</sequence>
<protein>
    <recommendedName>
        <fullName evidence="1">Putative zinc-finger domain-containing protein</fullName>
    </recommendedName>
</protein>
<evidence type="ECO:0000259" key="1">
    <source>
        <dbReference type="Pfam" id="PF13490"/>
    </source>
</evidence>
<proteinExistence type="predicted"/>
<accession>A0AAN1Y042</accession>
<dbReference type="KEGG" id="vab:WPS_33970"/>
<dbReference type="EMBL" id="AP025523">
    <property type="protein sequence ID" value="BDE08121.1"/>
    <property type="molecule type" value="Genomic_DNA"/>
</dbReference>
<organism evidence="2 3">
    <name type="scientific">Vulcanimicrobium alpinum</name>
    <dbReference type="NCBI Taxonomy" id="3016050"/>
    <lineage>
        <taxon>Bacteria</taxon>
        <taxon>Bacillati</taxon>
        <taxon>Vulcanimicrobiota</taxon>
        <taxon>Vulcanimicrobiia</taxon>
        <taxon>Vulcanimicrobiales</taxon>
        <taxon>Vulcanimicrobiaceae</taxon>
        <taxon>Vulcanimicrobium</taxon>
    </lineage>
</organism>
<dbReference type="AlphaFoldDB" id="A0AAN1Y042"/>
<dbReference type="Proteomes" id="UP001317532">
    <property type="component" value="Chromosome"/>
</dbReference>
<keyword evidence="3" id="KW-1185">Reference proteome</keyword>
<feature type="domain" description="Putative zinc-finger" evidence="1">
    <location>
        <begin position="13"/>
        <end position="38"/>
    </location>
</feature>
<dbReference type="Pfam" id="PF13490">
    <property type="entry name" value="zf-HC2"/>
    <property type="match status" value="1"/>
</dbReference>
<evidence type="ECO:0000313" key="3">
    <source>
        <dbReference type="Proteomes" id="UP001317532"/>
    </source>
</evidence>
<reference evidence="2 3" key="1">
    <citation type="journal article" date="2022" name="ISME Commun">
        <title>Vulcanimicrobium alpinus gen. nov. sp. nov., the first cultivated representative of the candidate phylum 'Eremiobacterota', is a metabolically versatile aerobic anoxygenic phototroph.</title>
        <authorList>
            <person name="Yabe S."/>
            <person name="Muto K."/>
            <person name="Abe K."/>
            <person name="Yokota A."/>
            <person name="Staudigel H."/>
            <person name="Tebo B.M."/>
        </authorList>
    </citation>
    <scope>NUCLEOTIDE SEQUENCE [LARGE SCALE GENOMIC DNA]</scope>
    <source>
        <strain evidence="2 3">WC8-2</strain>
    </source>
</reference>